<protein>
    <submittedName>
        <fullName evidence="1">Uncharacterized protein</fullName>
    </submittedName>
</protein>
<comment type="caution">
    <text evidence="1">The sequence shown here is derived from an EMBL/GenBank/DDBJ whole genome shotgun (WGS) entry which is preliminary data.</text>
</comment>
<organism evidence="1 2">
    <name type="scientific">Trichinella spiralis</name>
    <name type="common">Trichina worm</name>
    <dbReference type="NCBI Taxonomy" id="6334"/>
    <lineage>
        <taxon>Eukaryota</taxon>
        <taxon>Metazoa</taxon>
        <taxon>Ecdysozoa</taxon>
        <taxon>Nematoda</taxon>
        <taxon>Enoplea</taxon>
        <taxon>Dorylaimia</taxon>
        <taxon>Trichinellida</taxon>
        <taxon>Trichinellidae</taxon>
        <taxon>Trichinella</taxon>
    </lineage>
</organism>
<accession>A0A0V1BN41</accession>
<proteinExistence type="predicted"/>
<dbReference type="InParanoid" id="A0A0V1BN41"/>
<keyword evidence="2" id="KW-1185">Reference proteome</keyword>
<evidence type="ECO:0000313" key="1">
    <source>
        <dbReference type="EMBL" id="KRY38413.1"/>
    </source>
</evidence>
<name>A0A0V1BN41_TRISP</name>
<dbReference type="Proteomes" id="UP000054776">
    <property type="component" value="Unassembled WGS sequence"/>
</dbReference>
<evidence type="ECO:0000313" key="2">
    <source>
        <dbReference type="Proteomes" id="UP000054776"/>
    </source>
</evidence>
<reference evidence="1 2" key="1">
    <citation type="submission" date="2015-01" db="EMBL/GenBank/DDBJ databases">
        <title>Evolution of Trichinella species and genotypes.</title>
        <authorList>
            <person name="Korhonen P.K."/>
            <person name="Edoardo P."/>
            <person name="Giuseppe L.R."/>
            <person name="Gasser R.B."/>
        </authorList>
    </citation>
    <scope>NUCLEOTIDE SEQUENCE [LARGE SCALE GENOMIC DNA]</scope>
    <source>
        <strain evidence="1">ISS3</strain>
    </source>
</reference>
<gene>
    <name evidence="1" type="ORF">T01_9154</name>
</gene>
<dbReference type="EMBL" id="JYDH01000025">
    <property type="protein sequence ID" value="KRY38413.1"/>
    <property type="molecule type" value="Genomic_DNA"/>
</dbReference>
<sequence>MKLLKIKNRKNSTDEALFIYIAINVQSIENIVSSFAWYVDILKKQSFLNSNTDLKNTKLITIRKI</sequence>
<dbReference type="AlphaFoldDB" id="A0A0V1BN41"/>